<dbReference type="Proteomes" id="UP001182908">
    <property type="component" value="Chromosome"/>
</dbReference>
<dbReference type="InterPro" id="IPR036388">
    <property type="entry name" value="WH-like_DNA-bd_sf"/>
</dbReference>
<dbReference type="AlphaFoldDB" id="A0AA51ULS3"/>
<feature type="region of interest" description="Disordered" evidence="1">
    <location>
        <begin position="41"/>
        <end position="64"/>
    </location>
</feature>
<evidence type="ECO:0000256" key="1">
    <source>
        <dbReference type="SAM" id="MobiDB-lite"/>
    </source>
</evidence>
<dbReference type="RefSeq" id="WP_309310146.1">
    <property type="nucleotide sequence ID" value="NZ_CP133592.1"/>
</dbReference>
<gene>
    <name evidence="2" type="ORF">RE474_09555</name>
</gene>
<sequence length="317" mass="36445">MKVRLEIINDDGTKKASAEFEIADRHSQLAFLNIYADETRTISEPSSNSPNMMQNASAPSNNTNSQVSIAEQNTFQPQLVQPQSPILSSHPAQQANMSQYQQQYSQLPVQQTQIPAQPVLPQTQHFRQGYVPQPGMSSVPNTINDYQLPPQYMQPNTLPPVGVQQFGYGQPTPSMSSTVRQTMNPNQQMMSAVPPIEAPVQVQRQVAPQRKVPSLHDRMSDSSLTINERLELFLKYEYPRIWFSSQDIQKQYERIYGEIKQSTVSTYLSRMFRKNILARRGNRTQREYRYIADELESESDLRIDQMASMPQDYRFQY</sequence>
<protein>
    <submittedName>
        <fullName evidence="2">Uncharacterized protein</fullName>
    </submittedName>
</protein>
<dbReference type="GeneID" id="84232962"/>
<evidence type="ECO:0000313" key="2">
    <source>
        <dbReference type="EMBL" id="WMW24335.1"/>
    </source>
</evidence>
<feature type="compositionally biased region" description="Polar residues" evidence="1">
    <location>
        <begin position="42"/>
        <end position="64"/>
    </location>
</feature>
<dbReference type="EMBL" id="CP133592">
    <property type="protein sequence ID" value="WMW24335.1"/>
    <property type="molecule type" value="Genomic_DNA"/>
</dbReference>
<name>A0AA51ULS3_9EURY</name>
<organism evidence="2 3">
    <name type="scientific">Methanolobus sediminis</name>
    <dbReference type="NCBI Taxonomy" id="3072978"/>
    <lineage>
        <taxon>Archaea</taxon>
        <taxon>Methanobacteriati</taxon>
        <taxon>Methanobacteriota</taxon>
        <taxon>Stenosarchaea group</taxon>
        <taxon>Methanomicrobia</taxon>
        <taxon>Methanosarcinales</taxon>
        <taxon>Methanosarcinaceae</taxon>
        <taxon>Methanolobus</taxon>
    </lineage>
</organism>
<evidence type="ECO:0000313" key="3">
    <source>
        <dbReference type="Proteomes" id="UP001182908"/>
    </source>
</evidence>
<reference evidence="2 3" key="1">
    <citation type="submission" date="2023-08" db="EMBL/GenBank/DDBJ databases">
        <title>Methanolobus mangrovi sp. nov. and Methanolobus sediminis sp. nov, two novel methylotrophic methanogens isolated from mangrove sediments in China.</title>
        <authorList>
            <person name="Zhou J."/>
        </authorList>
    </citation>
    <scope>NUCLEOTIDE SEQUENCE [LARGE SCALE GENOMIC DNA]</scope>
    <source>
        <strain evidence="2 3">FTZ6</strain>
    </source>
</reference>
<dbReference type="Gene3D" id="1.10.10.10">
    <property type="entry name" value="Winged helix-like DNA-binding domain superfamily/Winged helix DNA-binding domain"/>
    <property type="match status" value="1"/>
</dbReference>
<proteinExistence type="predicted"/>
<dbReference type="KEGG" id="mseb:RE474_09555"/>
<keyword evidence="3" id="KW-1185">Reference proteome</keyword>
<accession>A0AA51ULS3</accession>